<organism evidence="2">
    <name type="scientific">Arundo donax</name>
    <name type="common">Giant reed</name>
    <name type="synonym">Donax arundinaceus</name>
    <dbReference type="NCBI Taxonomy" id="35708"/>
    <lineage>
        <taxon>Eukaryota</taxon>
        <taxon>Viridiplantae</taxon>
        <taxon>Streptophyta</taxon>
        <taxon>Embryophyta</taxon>
        <taxon>Tracheophyta</taxon>
        <taxon>Spermatophyta</taxon>
        <taxon>Magnoliopsida</taxon>
        <taxon>Liliopsida</taxon>
        <taxon>Poales</taxon>
        <taxon>Poaceae</taxon>
        <taxon>PACMAD clade</taxon>
        <taxon>Arundinoideae</taxon>
        <taxon>Arundineae</taxon>
        <taxon>Arundo</taxon>
    </lineage>
</organism>
<proteinExistence type="predicted"/>
<dbReference type="AlphaFoldDB" id="A0A0A8YHV5"/>
<feature type="compositionally biased region" description="Basic residues" evidence="1">
    <location>
        <begin position="1"/>
        <end position="12"/>
    </location>
</feature>
<dbReference type="EMBL" id="GBRH01272309">
    <property type="protein sequence ID" value="JAD25586.1"/>
    <property type="molecule type" value="Transcribed_RNA"/>
</dbReference>
<name>A0A0A8YHV5_ARUDO</name>
<reference evidence="2" key="2">
    <citation type="journal article" date="2015" name="Data Brief">
        <title>Shoot transcriptome of the giant reed, Arundo donax.</title>
        <authorList>
            <person name="Barrero R.A."/>
            <person name="Guerrero F.D."/>
            <person name="Moolhuijzen P."/>
            <person name="Goolsby J.A."/>
            <person name="Tidwell J."/>
            <person name="Bellgard S.E."/>
            <person name="Bellgard M.I."/>
        </authorList>
    </citation>
    <scope>NUCLEOTIDE SEQUENCE</scope>
    <source>
        <tissue evidence="2">Shoot tissue taken approximately 20 cm above the soil surface</tissue>
    </source>
</reference>
<protein>
    <submittedName>
        <fullName evidence="2">Uncharacterized protein</fullName>
    </submittedName>
</protein>
<accession>A0A0A8YHV5</accession>
<reference evidence="2" key="1">
    <citation type="submission" date="2014-09" db="EMBL/GenBank/DDBJ databases">
        <authorList>
            <person name="Magalhaes I.L.F."/>
            <person name="Oliveira U."/>
            <person name="Santos F.R."/>
            <person name="Vidigal T.H.D.A."/>
            <person name="Brescovit A.D."/>
            <person name="Santos A.J."/>
        </authorList>
    </citation>
    <scope>NUCLEOTIDE SEQUENCE</scope>
    <source>
        <tissue evidence="2">Shoot tissue taken approximately 20 cm above the soil surface</tissue>
    </source>
</reference>
<evidence type="ECO:0000256" key="1">
    <source>
        <dbReference type="SAM" id="MobiDB-lite"/>
    </source>
</evidence>
<evidence type="ECO:0000313" key="2">
    <source>
        <dbReference type="EMBL" id="JAD25586.1"/>
    </source>
</evidence>
<sequence>MSFHHHSYRRQHNAQSTHKTQYAQINVAKLIY</sequence>
<feature type="region of interest" description="Disordered" evidence="1">
    <location>
        <begin position="1"/>
        <end position="20"/>
    </location>
</feature>